<dbReference type="EMBL" id="RCHU02000011">
    <property type="protein sequence ID" value="KAL3576875.1"/>
    <property type="molecule type" value="Genomic_DNA"/>
</dbReference>
<proteinExistence type="predicted"/>
<protein>
    <submittedName>
        <fullName evidence="1">Uncharacterized protein</fullName>
    </submittedName>
</protein>
<name>A0ACC4BE66_POPAL</name>
<gene>
    <name evidence="1" type="ORF">D5086_022158</name>
</gene>
<sequence length="291" mass="32444">MALNDLKVNCIWLAEITATMKPFPTVEESNSRKASDGGSAGTIIIGIAVGIGILILALSGFSIWKRKRLLSVCNGNTPQKGPQDRSQDFLLNGVVISKKDYTGERSTDELELPLFDFSTIATATNNFADENKLGEGGFGRVHKGRLVEGQEVAVKRLSKNSVQGTEEFKNEVRLIARVQHRNLVRLLGCCFEKDEKILIYEFMETEASILFFSTRQKALYSMAKALQHNLWIARGLLYLHQDSRFRIIHRDLKASNILLDHDGLQKISDFGMARIFGGDQIQANTVRVVGT</sequence>
<reference evidence="1 2" key="1">
    <citation type="journal article" date="2024" name="Plant Biotechnol. J.">
        <title>Genome and CRISPR/Cas9 system of a widespread forest tree (Populus alba) in the world.</title>
        <authorList>
            <person name="Liu Y.J."/>
            <person name="Jiang P.F."/>
            <person name="Han X.M."/>
            <person name="Li X.Y."/>
            <person name="Wang H.M."/>
            <person name="Wang Y.J."/>
            <person name="Wang X.X."/>
            <person name="Zeng Q.Y."/>
        </authorList>
    </citation>
    <scope>NUCLEOTIDE SEQUENCE [LARGE SCALE GENOMIC DNA]</scope>
    <source>
        <strain evidence="2">cv. PAL-ZL1</strain>
    </source>
</reference>
<evidence type="ECO:0000313" key="2">
    <source>
        <dbReference type="Proteomes" id="UP000309997"/>
    </source>
</evidence>
<organism evidence="1 2">
    <name type="scientific">Populus alba</name>
    <name type="common">White poplar</name>
    <dbReference type="NCBI Taxonomy" id="43335"/>
    <lineage>
        <taxon>Eukaryota</taxon>
        <taxon>Viridiplantae</taxon>
        <taxon>Streptophyta</taxon>
        <taxon>Embryophyta</taxon>
        <taxon>Tracheophyta</taxon>
        <taxon>Spermatophyta</taxon>
        <taxon>Magnoliopsida</taxon>
        <taxon>eudicotyledons</taxon>
        <taxon>Gunneridae</taxon>
        <taxon>Pentapetalae</taxon>
        <taxon>rosids</taxon>
        <taxon>fabids</taxon>
        <taxon>Malpighiales</taxon>
        <taxon>Salicaceae</taxon>
        <taxon>Saliceae</taxon>
        <taxon>Populus</taxon>
    </lineage>
</organism>
<evidence type="ECO:0000313" key="1">
    <source>
        <dbReference type="EMBL" id="KAL3576875.1"/>
    </source>
</evidence>
<keyword evidence="2" id="KW-1185">Reference proteome</keyword>
<dbReference type="Proteomes" id="UP000309997">
    <property type="component" value="Unassembled WGS sequence"/>
</dbReference>
<accession>A0ACC4BE66</accession>
<comment type="caution">
    <text evidence="1">The sequence shown here is derived from an EMBL/GenBank/DDBJ whole genome shotgun (WGS) entry which is preliminary data.</text>
</comment>